<dbReference type="Pfam" id="PF13456">
    <property type="entry name" value="RVT_3"/>
    <property type="match status" value="1"/>
</dbReference>
<dbReference type="EMBL" id="JAIQCV010000008">
    <property type="protein sequence ID" value="KAH1072725.1"/>
    <property type="molecule type" value="Genomic_DNA"/>
</dbReference>
<dbReference type="AlphaFoldDB" id="A0A9D3V691"/>
<gene>
    <name evidence="2" type="ORF">J1N35_025053</name>
</gene>
<organism evidence="2 3">
    <name type="scientific">Gossypium stocksii</name>
    <dbReference type="NCBI Taxonomy" id="47602"/>
    <lineage>
        <taxon>Eukaryota</taxon>
        <taxon>Viridiplantae</taxon>
        <taxon>Streptophyta</taxon>
        <taxon>Embryophyta</taxon>
        <taxon>Tracheophyta</taxon>
        <taxon>Spermatophyta</taxon>
        <taxon>Magnoliopsida</taxon>
        <taxon>eudicotyledons</taxon>
        <taxon>Gunneridae</taxon>
        <taxon>Pentapetalae</taxon>
        <taxon>rosids</taxon>
        <taxon>malvids</taxon>
        <taxon>Malvales</taxon>
        <taxon>Malvaceae</taxon>
        <taxon>Malvoideae</taxon>
        <taxon>Gossypium</taxon>
    </lineage>
</organism>
<proteinExistence type="predicted"/>
<dbReference type="InterPro" id="IPR036397">
    <property type="entry name" value="RNaseH_sf"/>
</dbReference>
<dbReference type="GO" id="GO:0004523">
    <property type="term" value="F:RNA-DNA hybrid ribonuclease activity"/>
    <property type="evidence" value="ECO:0007669"/>
    <property type="project" value="InterPro"/>
</dbReference>
<comment type="caution">
    <text evidence="2">The sequence shown here is derived from an EMBL/GenBank/DDBJ whole genome shotgun (WGS) entry which is preliminary data.</text>
</comment>
<evidence type="ECO:0000313" key="3">
    <source>
        <dbReference type="Proteomes" id="UP000828251"/>
    </source>
</evidence>
<reference evidence="2 3" key="1">
    <citation type="journal article" date="2021" name="Plant Biotechnol. J.">
        <title>Multi-omics assisted identification of the key and species-specific regulatory components of drought-tolerant mechanisms in Gossypium stocksii.</title>
        <authorList>
            <person name="Yu D."/>
            <person name="Ke L."/>
            <person name="Zhang D."/>
            <person name="Wu Y."/>
            <person name="Sun Y."/>
            <person name="Mei J."/>
            <person name="Sun J."/>
            <person name="Sun Y."/>
        </authorList>
    </citation>
    <scope>NUCLEOTIDE SEQUENCE [LARGE SCALE GENOMIC DNA]</scope>
    <source>
        <strain evidence="3">cv. E1</strain>
        <tissue evidence="2">Leaf</tissue>
    </source>
</reference>
<dbReference type="InterPro" id="IPR012337">
    <property type="entry name" value="RNaseH-like_sf"/>
</dbReference>
<dbReference type="SUPFAM" id="SSF53098">
    <property type="entry name" value="Ribonuclease H-like"/>
    <property type="match status" value="1"/>
</dbReference>
<dbReference type="InterPro" id="IPR002156">
    <property type="entry name" value="RNaseH_domain"/>
</dbReference>
<name>A0A9D3V691_9ROSI</name>
<dbReference type="Proteomes" id="UP000828251">
    <property type="component" value="Unassembled WGS sequence"/>
</dbReference>
<dbReference type="OrthoDB" id="1001083at2759"/>
<accession>A0A9D3V691</accession>
<evidence type="ECO:0000313" key="2">
    <source>
        <dbReference type="EMBL" id="KAH1072725.1"/>
    </source>
</evidence>
<dbReference type="GO" id="GO:0003676">
    <property type="term" value="F:nucleic acid binding"/>
    <property type="evidence" value="ECO:0007669"/>
    <property type="project" value="InterPro"/>
</dbReference>
<feature type="domain" description="RNase H type-1" evidence="1">
    <location>
        <begin position="89"/>
        <end position="191"/>
    </location>
</feature>
<evidence type="ECO:0000259" key="1">
    <source>
        <dbReference type="Pfam" id="PF13456"/>
    </source>
</evidence>
<sequence length="221" mass="25709">MFALSIDSNRKCEVAIAIWALWFSRNKYVHENKMQHAKENVTFIRGFGLGYQDSALNLKHSKPRAMVKWIPLPQGWVKIKVDAGISVAKNCVVLCFIIRNEEGLIMGSGFKSHHLTGSVVIAETMVVFHGLQFALDLGFTRVILESDSRLGVHNIQQTNEDYSESRHFTWDVKNFAKSFHSCYFQFTVRKGIERHTKWRVVACELRRICYGLKMRLRKWWK</sequence>
<dbReference type="PANTHER" id="PTHR47074:SF61">
    <property type="entry name" value="RNASE H TYPE-1 DOMAIN-CONTAINING PROTEIN"/>
    <property type="match status" value="1"/>
</dbReference>
<dbReference type="CDD" id="cd06222">
    <property type="entry name" value="RNase_H_like"/>
    <property type="match status" value="1"/>
</dbReference>
<keyword evidence="3" id="KW-1185">Reference proteome</keyword>
<dbReference type="InterPro" id="IPR044730">
    <property type="entry name" value="RNase_H-like_dom_plant"/>
</dbReference>
<protein>
    <recommendedName>
        <fullName evidence="1">RNase H type-1 domain-containing protein</fullName>
    </recommendedName>
</protein>
<dbReference type="InterPro" id="IPR052929">
    <property type="entry name" value="RNase_H-like_EbsB-rel"/>
</dbReference>
<dbReference type="Gene3D" id="3.30.420.10">
    <property type="entry name" value="Ribonuclease H-like superfamily/Ribonuclease H"/>
    <property type="match status" value="1"/>
</dbReference>
<dbReference type="PANTHER" id="PTHR47074">
    <property type="entry name" value="BNAC02G40300D PROTEIN"/>
    <property type="match status" value="1"/>
</dbReference>